<evidence type="ECO:0000256" key="1">
    <source>
        <dbReference type="ARBA" id="ARBA00022448"/>
    </source>
</evidence>
<dbReference type="Pfam" id="PF00005">
    <property type="entry name" value="ABC_tran"/>
    <property type="match status" value="1"/>
</dbReference>
<dbReference type="GO" id="GO:0005524">
    <property type="term" value="F:ATP binding"/>
    <property type="evidence" value="ECO:0007669"/>
    <property type="project" value="InterPro"/>
</dbReference>
<dbReference type="SUPFAM" id="SSF52540">
    <property type="entry name" value="P-loop containing nucleoside triphosphate hydrolases"/>
    <property type="match status" value="1"/>
</dbReference>
<accession>A0A1M5LA15</accession>
<dbReference type="STRING" id="1121321.SAMN04488530_10462"/>
<dbReference type="Proteomes" id="UP000243255">
    <property type="component" value="Unassembled WGS sequence"/>
</dbReference>
<name>A0A1M5LA15_9FIRM</name>
<dbReference type="InterPro" id="IPR027417">
    <property type="entry name" value="P-loop_NTPase"/>
</dbReference>
<dbReference type="InterPro" id="IPR003439">
    <property type="entry name" value="ABC_transporter-like_ATP-bd"/>
</dbReference>
<dbReference type="EMBL" id="FQWX01000004">
    <property type="protein sequence ID" value="SHG61974.1"/>
    <property type="molecule type" value="Genomic_DNA"/>
</dbReference>
<keyword evidence="4" id="KW-1185">Reference proteome</keyword>
<reference evidence="4" key="1">
    <citation type="submission" date="2016-11" db="EMBL/GenBank/DDBJ databases">
        <authorList>
            <person name="Varghese N."/>
            <person name="Submissions S."/>
        </authorList>
    </citation>
    <scope>NUCLEOTIDE SEQUENCE [LARGE SCALE GENOMIC DNA]</scope>
    <source>
        <strain evidence="4">DSM 2635</strain>
    </source>
</reference>
<organism evidence="3 4">
    <name type="scientific">Asaccharospora irregularis DSM 2635</name>
    <dbReference type="NCBI Taxonomy" id="1121321"/>
    <lineage>
        <taxon>Bacteria</taxon>
        <taxon>Bacillati</taxon>
        <taxon>Bacillota</taxon>
        <taxon>Clostridia</taxon>
        <taxon>Peptostreptococcales</taxon>
        <taxon>Peptostreptococcaceae</taxon>
        <taxon>Asaccharospora</taxon>
    </lineage>
</organism>
<dbReference type="RefSeq" id="WP_073124168.1">
    <property type="nucleotide sequence ID" value="NZ_BAABCH010000006.1"/>
</dbReference>
<evidence type="ECO:0000313" key="3">
    <source>
        <dbReference type="EMBL" id="SHG61974.1"/>
    </source>
</evidence>
<evidence type="ECO:0000313" key="4">
    <source>
        <dbReference type="Proteomes" id="UP000243255"/>
    </source>
</evidence>
<protein>
    <submittedName>
        <fullName evidence="3">ABC transporter</fullName>
    </submittedName>
</protein>
<keyword evidence="1" id="KW-0813">Transport</keyword>
<dbReference type="InterPro" id="IPR050166">
    <property type="entry name" value="ABC_transporter_ATP-bind"/>
</dbReference>
<dbReference type="PANTHER" id="PTHR42788">
    <property type="entry name" value="TAURINE IMPORT ATP-BINDING PROTEIN-RELATED"/>
    <property type="match status" value="1"/>
</dbReference>
<feature type="domain" description="ABC transporter" evidence="2">
    <location>
        <begin position="22"/>
        <end position="55"/>
    </location>
</feature>
<evidence type="ECO:0000259" key="2">
    <source>
        <dbReference type="Pfam" id="PF00005"/>
    </source>
</evidence>
<gene>
    <name evidence="3" type="ORF">SAMN04488530_10462</name>
</gene>
<dbReference type="Gene3D" id="3.40.50.300">
    <property type="entry name" value="P-loop containing nucleotide triphosphate hydrolases"/>
    <property type="match status" value="1"/>
</dbReference>
<sequence>MLEIKDITVEFENNKEKKRVLNSTYLDIKKGKIVSIIGPSGCGKSTFLSVIGGINTYTFNFSKIT</sequence>
<dbReference type="GO" id="GO:0016887">
    <property type="term" value="F:ATP hydrolysis activity"/>
    <property type="evidence" value="ECO:0007669"/>
    <property type="project" value="InterPro"/>
</dbReference>
<proteinExistence type="predicted"/>
<dbReference type="AlphaFoldDB" id="A0A1M5LA15"/>
<dbReference type="OrthoDB" id="501320at2"/>
<dbReference type="PANTHER" id="PTHR42788:SF13">
    <property type="entry name" value="ALIPHATIC SULFONATES IMPORT ATP-BINDING PROTEIN SSUB"/>
    <property type="match status" value="1"/>
</dbReference>